<dbReference type="RefSeq" id="WP_250719571.1">
    <property type="nucleotide sequence ID" value="NZ_CP098324.1"/>
</dbReference>
<evidence type="ECO:0000256" key="1">
    <source>
        <dbReference type="ARBA" id="ARBA00022741"/>
    </source>
</evidence>
<gene>
    <name evidence="6" type="ORF">NBT09_04295</name>
</gene>
<dbReference type="SUPFAM" id="SSF52540">
    <property type="entry name" value="P-loop containing nucleoside triphosphate hydrolases"/>
    <property type="match status" value="1"/>
</dbReference>
<dbReference type="EMBL" id="CP098324">
    <property type="protein sequence ID" value="URW77256.1"/>
    <property type="molecule type" value="Genomic_DNA"/>
</dbReference>
<protein>
    <submittedName>
        <fullName evidence="6">AAA domain-containing protein</fullName>
    </submittedName>
</protein>
<sequence>MLATSEHNEIPWLFIDAAGRYRHNTQLVLFTNQKKVVVVGDLLQTDPISILKQDLMNKLCEHFKVSYPEWSPSEVSLQNLADRNSLYQTKIDDVTVGFPLLVHRRCQNPMFKICNKIAYGDKMIFATSDCNSDIRTILGTSKWIDIKDNKVQRYKYESEAEFQKLELLKQVLKEKNGDDLLKQIYIITMYKDYSSIRRKLNKIYDDSRYEKTIQAFGYKNIGTIHAFQGKENDTVIILLGAQHPLDKGARNIMTKKPNVLNVGISRAKNNLYIIGSLEIWLKHKYMPEIYNMLGDKDYT</sequence>
<feature type="domain" description="DNA2/NAM7 helicase-like C-terminal" evidence="5">
    <location>
        <begin position="112"/>
        <end position="276"/>
    </location>
</feature>
<reference evidence="6" key="1">
    <citation type="submission" date="2022-05" db="EMBL/GenBank/DDBJ databases">
        <title>Tracking Rickettsia raoultii infection dynamics in vivo by bioorthogonal metabolic labeling.</title>
        <authorList>
            <person name="Zhu D.-Y."/>
            <person name="Jia N."/>
            <person name="Li C."/>
            <person name="Zhang M.-Z."/>
            <person name="Liu H.-B."/>
            <person name="Cao W.-C."/>
        </authorList>
    </citation>
    <scope>NUCLEOTIDE SEQUENCE</scope>
    <source>
        <strain evidence="6">BIME</strain>
    </source>
</reference>
<dbReference type="InterPro" id="IPR050534">
    <property type="entry name" value="Coronavir_polyprotein_1ab"/>
</dbReference>
<dbReference type="Proteomes" id="UP001056268">
    <property type="component" value="Chromosome"/>
</dbReference>
<evidence type="ECO:0000259" key="5">
    <source>
        <dbReference type="Pfam" id="PF13087"/>
    </source>
</evidence>
<dbReference type="InterPro" id="IPR027417">
    <property type="entry name" value="P-loop_NTPase"/>
</dbReference>
<evidence type="ECO:0000313" key="6">
    <source>
        <dbReference type="EMBL" id="URW77256.1"/>
    </source>
</evidence>
<proteinExistence type="predicted"/>
<keyword evidence="1" id="KW-0547">Nucleotide-binding</keyword>
<name>A0ABY4U393_RICCR</name>
<dbReference type="InterPro" id="IPR041679">
    <property type="entry name" value="DNA2/NAM7-like_C"/>
</dbReference>
<organism evidence="6 7">
    <name type="scientific">Rickettsia conorii subsp. raoultii</name>
    <dbReference type="NCBI Taxonomy" id="369822"/>
    <lineage>
        <taxon>Bacteria</taxon>
        <taxon>Pseudomonadati</taxon>
        <taxon>Pseudomonadota</taxon>
        <taxon>Alphaproteobacteria</taxon>
        <taxon>Rickettsiales</taxon>
        <taxon>Rickettsiaceae</taxon>
        <taxon>Rickettsieae</taxon>
        <taxon>Rickettsia</taxon>
        <taxon>spotted fever group</taxon>
    </lineage>
</organism>
<keyword evidence="4" id="KW-0067">ATP-binding</keyword>
<dbReference type="Pfam" id="PF13087">
    <property type="entry name" value="AAA_12"/>
    <property type="match status" value="1"/>
</dbReference>
<evidence type="ECO:0000256" key="3">
    <source>
        <dbReference type="ARBA" id="ARBA00022806"/>
    </source>
</evidence>
<dbReference type="PANTHER" id="PTHR43788">
    <property type="entry name" value="DNA2/NAM7 HELICASE FAMILY MEMBER"/>
    <property type="match status" value="1"/>
</dbReference>
<keyword evidence="7" id="KW-1185">Reference proteome</keyword>
<keyword evidence="3" id="KW-0347">Helicase</keyword>
<dbReference type="PANTHER" id="PTHR43788:SF8">
    <property type="entry name" value="DNA-BINDING PROTEIN SMUBP-2"/>
    <property type="match status" value="1"/>
</dbReference>
<evidence type="ECO:0000256" key="4">
    <source>
        <dbReference type="ARBA" id="ARBA00022840"/>
    </source>
</evidence>
<keyword evidence="2" id="KW-0378">Hydrolase</keyword>
<evidence type="ECO:0000256" key="2">
    <source>
        <dbReference type="ARBA" id="ARBA00022801"/>
    </source>
</evidence>
<dbReference type="Gene3D" id="3.40.50.300">
    <property type="entry name" value="P-loop containing nucleotide triphosphate hydrolases"/>
    <property type="match status" value="1"/>
</dbReference>
<evidence type="ECO:0000313" key="7">
    <source>
        <dbReference type="Proteomes" id="UP001056268"/>
    </source>
</evidence>
<accession>A0ABY4U393</accession>